<evidence type="ECO:0000256" key="2">
    <source>
        <dbReference type="ARBA" id="ARBA00010687"/>
    </source>
</evidence>
<comment type="caution">
    <text evidence="8">The sequence shown here is derived from an EMBL/GenBank/DDBJ whole genome shotgun (WGS) entry which is preliminary data.</text>
</comment>
<dbReference type="PROSITE" id="PS50231">
    <property type="entry name" value="RICIN_B_LECTIN"/>
    <property type="match status" value="1"/>
</dbReference>
<proteinExistence type="inferred from homology"/>
<evidence type="ECO:0000259" key="7">
    <source>
        <dbReference type="SMART" id="SM00458"/>
    </source>
</evidence>
<feature type="domain" description="Ricin B lectin" evidence="7">
    <location>
        <begin position="351"/>
        <end position="488"/>
    </location>
</feature>
<dbReference type="CDD" id="cd23446">
    <property type="entry name" value="beta-trefoil_Ricin_1_3Gal43A"/>
    <property type="match status" value="1"/>
</dbReference>
<dbReference type="SUPFAM" id="SSF50370">
    <property type="entry name" value="Ricin B-like lectins"/>
    <property type="match status" value="1"/>
</dbReference>
<dbReference type="PANTHER" id="PTHR34983:SF1">
    <property type="entry name" value="ARABINOGALACTAN ENDO-BETA-1,4-GALACTANASE A"/>
    <property type="match status" value="1"/>
</dbReference>
<dbReference type="InterPro" id="IPR000772">
    <property type="entry name" value="Ricin_B_lectin"/>
</dbReference>
<dbReference type="SMART" id="SM00458">
    <property type="entry name" value="RICIN"/>
    <property type="match status" value="1"/>
</dbReference>
<dbReference type="InterPro" id="IPR035992">
    <property type="entry name" value="Ricin_B-like_lectins"/>
</dbReference>
<dbReference type="GO" id="GO:0031218">
    <property type="term" value="F:arabinogalactan endo-1,4-beta-galactosidase activity"/>
    <property type="evidence" value="ECO:0007669"/>
    <property type="project" value="UniProtKB-EC"/>
</dbReference>
<evidence type="ECO:0000256" key="6">
    <source>
        <dbReference type="RuleBase" id="RU361192"/>
    </source>
</evidence>
<dbReference type="SUPFAM" id="SSF51445">
    <property type="entry name" value="(Trans)glycosidases"/>
    <property type="match status" value="1"/>
</dbReference>
<dbReference type="Gene3D" id="2.80.10.50">
    <property type="match status" value="3"/>
</dbReference>
<dbReference type="EC" id="3.2.1.89" evidence="3 6"/>
<organism evidence="8 9">
    <name type="scientific">Insulibacter thermoxylanivorax</name>
    <dbReference type="NCBI Taxonomy" id="2749268"/>
    <lineage>
        <taxon>Bacteria</taxon>
        <taxon>Bacillati</taxon>
        <taxon>Bacillota</taxon>
        <taxon>Bacilli</taxon>
        <taxon>Bacillales</taxon>
        <taxon>Paenibacillaceae</taxon>
        <taxon>Insulibacter</taxon>
    </lineage>
</organism>
<dbReference type="InterPro" id="IPR017853">
    <property type="entry name" value="GH"/>
</dbReference>
<accession>A0A916QDH1</accession>
<sequence length="491" mass="54895">MRRLRLWVSLLGIFGLWLMQVPPREVEAAPAFAKGADISWILGLEAQGYTFKDRNGQTRDVIDILKNDYQMNAIRIRVWVNPSEDYMNGYMNKDRAADLAVRAKNAGMAVMLTLHYSDSWADPGKQNKPAAWRNYSFQELMDAVWAHTVDVMNTMQARGVTPDWVQIGNETNDGMLWPEGRASTNMRNYAWLVNTGHNAVKSVSSSTKTIVHLSNGWDTALYEWNIGGLIDNGANFDMVAMSLYPEPHNWSTINSQAETTMNRITQLYGKEVIVSEIGMYYNYPNEAKAFIADIISKTQSAGGKGVFYWEPASPPGYNDNYQKGAWYANGMPTGALDGFVSGGSDGGLNPHAYYKLVNRNSGKVLDVFERSTADGAAIVQWSDNDGWNQHWQFVDTGGGWYKIVNRLSGKLIDVEGRSTADGAPNIQWTDNGGWNQHWRLIDAGGGWYKIENRSSGKLIDIEARSTADGAPSIQWTDNGGWNQQWQLVQVQ</sequence>
<keyword evidence="5 6" id="KW-0326">Glycosidase</keyword>
<protein>
    <recommendedName>
        <fullName evidence="3 6">Arabinogalactan endo-beta-1,4-galactanase</fullName>
        <ecNumber evidence="3 6">3.2.1.89</ecNumber>
    </recommendedName>
</protein>
<dbReference type="Gene3D" id="3.20.20.80">
    <property type="entry name" value="Glycosidases"/>
    <property type="match status" value="1"/>
</dbReference>
<dbReference type="PANTHER" id="PTHR34983">
    <property type="entry name" value="ARABINOGALACTAN ENDO-BETA-1,4-GALACTANASE A"/>
    <property type="match status" value="1"/>
</dbReference>
<keyword evidence="4 6" id="KW-0378">Hydrolase</keyword>
<dbReference type="GO" id="GO:0045490">
    <property type="term" value="P:pectin catabolic process"/>
    <property type="evidence" value="ECO:0007669"/>
    <property type="project" value="TreeGrafter"/>
</dbReference>
<reference evidence="8" key="1">
    <citation type="submission" date="2020-08" db="EMBL/GenBank/DDBJ databases">
        <authorList>
            <person name="Uke A."/>
            <person name="Chhe C."/>
            <person name="Baramee S."/>
            <person name="Kosugi A."/>
        </authorList>
    </citation>
    <scope>NUCLEOTIDE SEQUENCE</scope>
    <source>
        <strain evidence="8">DA-C8</strain>
    </source>
</reference>
<evidence type="ECO:0000256" key="4">
    <source>
        <dbReference type="ARBA" id="ARBA00022801"/>
    </source>
</evidence>
<evidence type="ECO:0000256" key="5">
    <source>
        <dbReference type="ARBA" id="ARBA00023295"/>
    </source>
</evidence>
<dbReference type="Proteomes" id="UP000654993">
    <property type="component" value="Unassembled WGS sequence"/>
</dbReference>
<evidence type="ECO:0000313" key="8">
    <source>
        <dbReference type="EMBL" id="GFR38725.1"/>
    </source>
</evidence>
<dbReference type="Pfam" id="PF07745">
    <property type="entry name" value="Glyco_hydro_53"/>
    <property type="match status" value="1"/>
</dbReference>
<reference evidence="8" key="2">
    <citation type="journal article" date="2021" name="Data Brief">
        <title>Draft genome sequence data of the facultative, thermophilic, xylanolytic bacterium Paenibacillus sp. strain DA-C8.</title>
        <authorList>
            <person name="Chhe C."/>
            <person name="Uke A."/>
            <person name="Baramee S."/>
            <person name="Ungkulpasvich U."/>
            <person name="Tachaapaikoon C."/>
            <person name="Pason P."/>
            <person name="Waeonukul R."/>
            <person name="Ratanakhanokchai K."/>
            <person name="Kosugi A."/>
        </authorList>
    </citation>
    <scope>NUCLEOTIDE SEQUENCE</scope>
    <source>
        <strain evidence="8">DA-C8</strain>
    </source>
</reference>
<gene>
    <name evidence="8" type="ORF">PRECH8_20210</name>
</gene>
<dbReference type="Pfam" id="PF14200">
    <property type="entry name" value="RicinB_lectin_2"/>
    <property type="match status" value="2"/>
</dbReference>
<dbReference type="EMBL" id="BMAQ01000026">
    <property type="protein sequence ID" value="GFR38725.1"/>
    <property type="molecule type" value="Genomic_DNA"/>
</dbReference>
<dbReference type="GO" id="GO:0015926">
    <property type="term" value="F:glucosidase activity"/>
    <property type="evidence" value="ECO:0007669"/>
    <property type="project" value="InterPro"/>
</dbReference>
<dbReference type="AlphaFoldDB" id="A0A916QDH1"/>
<comment type="catalytic activity">
    <reaction evidence="1 6">
        <text>The enzyme specifically hydrolyzes (1-&gt;4)-beta-D-galactosidic linkages in type I arabinogalactans.</text>
        <dbReference type="EC" id="3.2.1.89"/>
    </reaction>
</comment>
<comment type="similarity">
    <text evidence="2 6">Belongs to the glycosyl hydrolase 53 family.</text>
</comment>
<evidence type="ECO:0000256" key="3">
    <source>
        <dbReference type="ARBA" id="ARBA00012556"/>
    </source>
</evidence>
<name>A0A916QDH1_9BACL</name>
<dbReference type="InterPro" id="IPR011683">
    <property type="entry name" value="Glyco_hydro_53"/>
</dbReference>
<keyword evidence="9" id="KW-1185">Reference proteome</keyword>
<evidence type="ECO:0000313" key="9">
    <source>
        <dbReference type="Proteomes" id="UP000654993"/>
    </source>
</evidence>
<evidence type="ECO:0000256" key="1">
    <source>
        <dbReference type="ARBA" id="ARBA00001695"/>
    </source>
</evidence>